<dbReference type="AlphaFoldDB" id="A0AA89CB04"/>
<dbReference type="InterPro" id="IPR051342">
    <property type="entry name" value="PDZ_scaffold"/>
</dbReference>
<evidence type="ECO:0000256" key="1">
    <source>
        <dbReference type="ARBA" id="ARBA00022723"/>
    </source>
</evidence>
<evidence type="ECO:0000313" key="9">
    <source>
        <dbReference type="Proteomes" id="UP001186944"/>
    </source>
</evidence>
<gene>
    <name evidence="8" type="ORF">FSP39_016576</name>
</gene>
<dbReference type="InterPro" id="IPR036034">
    <property type="entry name" value="PDZ_sf"/>
</dbReference>
<feature type="region of interest" description="Disordered" evidence="5">
    <location>
        <begin position="309"/>
        <end position="329"/>
    </location>
</feature>
<keyword evidence="3 4" id="KW-0862">Zinc</keyword>
<evidence type="ECO:0000256" key="3">
    <source>
        <dbReference type="ARBA" id="ARBA00022833"/>
    </source>
</evidence>
<dbReference type="CDD" id="cd06677">
    <property type="entry name" value="PDZ1_LNX1_2-like"/>
    <property type="match status" value="1"/>
</dbReference>
<feature type="domain" description="PDZ" evidence="6">
    <location>
        <begin position="343"/>
        <end position="415"/>
    </location>
</feature>
<evidence type="ECO:0000256" key="2">
    <source>
        <dbReference type="ARBA" id="ARBA00022771"/>
    </source>
</evidence>
<feature type="zinc finger region" description="TRAF-type" evidence="4">
    <location>
        <begin position="53"/>
        <end position="102"/>
    </location>
</feature>
<dbReference type="InterPro" id="IPR001478">
    <property type="entry name" value="PDZ"/>
</dbReference>
<proteinExistence type="predicted"/>
<keyword evidence="2 4" id="KW-0863">Zinc-finger</keyword>
<dbReference type="Gene3D" id="2.30.42.10">
    <property type="match status" value="4"/>
</dbReference>
<dbReference type="Pfam" id="PF02176">
    <property type="entry name" value="zf-TRAF"/>
    <property type="match status" value="1"/>
</dbReference>
<keyword evidence="9" id="KW-1185">Reference proteome</keyword>
<dbReference type="EMBL" id="VSWD01000005">
    <property type="protein sequence ID" value="KAK3103112.1"/>
    <property type="molecule type" value="Genomic_DNA"/>
</dbReference>
<name>A0AA89CB04_PINIB</name>
<dbReference type="GO" id="GO:0008270">
    <property type="term" value="F:zinc ion binding"/>
    <property type="evidence" value="ECO:0007669"/>
    <property type="project" value="UniProtKB-KW"/>
</dbReference>
<dbReference type="PROSITE" id="PS50106">
    <property type="entry name" value="PDZ"/>
    <property type="match status" value="4"/>
</dbReference>
<dbReference type="InterPro" id="IPR013083">
    <property type="entry name" value="Znf_RING/FYVE/PHD"/>
</dbReference>
<accession>A0AA89CB04</accession>
<feature type="domain" description="PDZ" evidence="6">
    <location>
        <begin position="459"/>
        <end position="546"/>
    </location>
</feature>
<comment type="caution">
    <text evidence="8">The sequence shown here is derived from an EMBL/GenBank/DDBJ whole genome shotgun (WGS) entry which is preliminary data.</text>
</comment>
<evidence type="ECO:0000259" key="6">
    <source>
        <dbReference type="PROSITE" id="PS50106"/>
    </source>
</evidence>
<dbReference type="SUPFAM" id="SSF49599">
    <property type="entry name" value="TRAF domain-like"/>
    <property type="match status" value="1"/>
</dbReference>
<evidence type="ECO:0000259" key="7">
    <source>
        <dbReference type="PROSITE" id="PS50145"/>
    </source>
</evidence>
<protein>
    <submittedName>
        <fullName evidence="8">Uncharacterized protein</fullName>
    </submittedName>
</protein>
<dbReference type="SUPFAM" id="SSF50156">
    <property type="entry name" value="PDZ domain-like"/>
    <property type="match status" value="4"/>
</dbReference>
<dbReference type="Proteomes" id="UP001186944">
    <property type="component" value="Unassembled WGS sequence"/>
</dbReference>
<dbReference type="PROSITE" id="PS50145">
    <property type="entry name" value="ZF_TRAF"/>
    <property type="match status" value="1"/>
</dbReference>
<feature type="domain" description="PDZ" evidence="6">
    <location>
        <begin position="127"/>
        <end position="210"/>
    </location>
</feature>
<dbReference type="CDD" id="cd06679">
    <property type="entry name" value="PDZ3_LNX1_2-like"/>
    <property type="match status" value="1"/>
</dbReference>
<feature type="domain" description="TRAF-type" evidence="7">
    <location>
        <begin position="53"/>
        <end position="102"/>
    </location>
</feature>
<evidence type="ECO:0000256" key="5">
    <source>
        <dbReference type="SAM" id="MobiDB-lite"/>
    </source>
</evidence>
<reference evidence="8" key="1">
    <citation type="submission" date="2019-08" db="EMBL/GenBank/DDBJ databases">
        <title>The improved chromosome-level genome for the pearl oyster Pinctada fucata martensii using PacBio sequencing and Hi-C.</title>
        <authorList>
            <person name="Zheng Z."/>
        </authorList>
    </citation>
    <scope>NUCLEOTIDE SEQUENCE</scope>
    <source>
        <strain evidence="8">ZZ-2019</strain>
        <tissue evidence="8">Adductor muscle</tissue>
    </source>
</reference>
<dbReference type="Pfam" id="PF00595">
    <property type="entry name" value="PDZ"/>
    <property type="match status" value="4"/>
</dbReference>
<dbReference type="Gene3D" id="3.30.40.10">
    <property type="entry name" value="Zinc/RING finger domain, C3HC4 (zinc finger)"/>
    <property type="match status" value="1"/>
</dbReference>
<evidence type="ECO:0000313" key="8">
    <source>
        <dbReference type="EMBL" id="KAK3103112.1"/>
    </source>
</evidence>
<dbReference type="PANTHER" id="PTHR19964">
    <property type="entry name" value="MULTIPLE PDZ DOMAIN PROTEIN"/>
    <property type="match status" value="1"/>
</dbReference>
<feature type="compositionally biased region" description="Polar residues" evidence="5">
    <location>
        <begin position="314"/>
        <end position="329"/>
    </location>
</feature>
<dbReference type="SMART" id="SM00228">
    <property type="entry name" value="PDZ"/>
    <property type="match status" value="4"/>
</dbReference>
<feature type="domain" description="PDZ" evidence="6">
    <location>
        <begin position="224"/>
        <end position="305"/>
    </location>
</feature>
<dbReference type="InterPro" id="IPR001293">
    <property type="entry name" value="Znf_TRAF"/>
</dbReference>
<evidence type="ECO:0000256" key="4">
    <source>
        <dbReference type="PROSITE-ProRule" id="PRU00207"/>
    </source>
</evidence>
<keyword evidence="1 4" id="KW-0479">Metal-binding</keyword>
<dbReference type="PANTHER" id="PTHR19964:SF84">
    <property type="entry name" value="LIGAND OF NUMB PROTEIN X 2-LIKE ISOFORM X1"/>
    <property type="match status" value="1"/>
</dbReference>
<sequence length="550" mass="60017">MRNRFTESGNINEGVDRVKWGDEGEGQGRKVGGRAGVGRRELREGGLLDKLLVVCPNVDYCEEVLPRCDLEAHLLHRCRGAITKCIKSSLGCTFQGPRSALQSHLWECPYRDQDGGKNPVIDGEVSTIEIQRNQADLGISIVGGNDTPLACIVIQEVFPEGVVAKDDRLLPGDQILEVNGEDLTQASHYHAQQILSHYYPVCRLTVYREKAEDNRPIEKEEILKITLNKVKGKQLGIKLVGKRYCILFNNVVVPESLAAIDGRLRPDDRVLEINGIDVSYGSQDQAAHIIQTSIDRVQFVISRRSRPQTPDLIRSTTDNGVPPSNHQTKSEVFSSCQKCNDRLVTVTKEPNETLGISVAGGLSSPRGDTPIYITNINPNGCLGRTKQIKKGDILLSINGNSLIGLTHNEAVSQVKANTDNKVVCLKVIEGPETSHGQGNFTPTWLFWQQMPRVCHTVKMVTLLRSPNGSLGFSLVGGNDSDLGPTVPVYVKSVVKDTPAAKDGRLKCGDILLSVNGHSLQNVSHSKAVDLLKQADGAVTLAVVSWPGTIL</sequence>
<organism evidence="8 9">
    <name type="scientific">Pinctada imbricata</name>
    <name type="common">Atlantic pearl-oyster</name>
    <name type="synonym">Pinctada martensii</name>
    <dbReference type="NCBI Taxonomy" id="66713"/>
    <lineage>
        <taxon>Eukaryota</taxon>
        <taxon>Metazoa</taxon>
        <taxon>Spiralia</taxon>
        <taxon>Lophotrochozoa</taxon>
        <taxon>Mollusca</taxon>
        <taxon>Bivalvia</taxon>
        <taxon>Autobranchia</taxon>
        <taxon>Pteriomorphia</taxon>
        <taxon>Pterioida</taxon>
        <taxon>Pterioidea</taxon>
        <taxon>Pteriidae</taxon>
        <taxon>Pinctada</taxon>
    </lineage>
</organism>